<evidence type="ECO:0000313" key="7">
    <source>
        <dbReference type="EMBL" id="VFT94018.1"/>
    </source>
</evidence>
<reference evidence="7 8" key="1">
    <citation type="submission" date="2019-03" db="EMBL/GenBank/DDBJ databases">
        <authorList>
            <person name="Gaulin E."/>
            <person name="Dumas B."/>
        </authorList>
    </citation>
    <scope>NUCLEOTIDE SEQUENCE [LARGE SCALE GENOMIC DNA]</scope>
    <source>
        <strain evidence="7">CBS 568.67</strain>
    </source>
</reference>
<dbReference type="Pfam" id="PF07714">
    <property type="entry name" value="PK_Tyr_Ser-Thr"/>
    <property type="match status" value="1"/>
</dbReference>
<feature type="compositionally biased region" description="Polar residues" evidence="1">
    <location>
        <begin position="743"/>
        <end position="782"/>
    </location>
</feature>
<evidence type="ECO:0000256" key="1">
    <source>
        <dbReference type="SAM" id="MobiDB-lite"/>
    </source>
</evidence>
<dbReference type="GO" id="GO:0004674">
    <property type="term" value="F:protein serine/threonine kinase activity"/>
    <property type="evidence" value="ECO:0007669"/>
    <property type="project" value="TreeGrafter"/>
</dbReference>
<dbReference type="PROSITE" id="PS50011">
    <property type="entry name" value="PROTEIN_KINASE_DOM"/>
    <property type="match status" value="1"/>
</dbReference>
<feature type="signal peptide" evidence="3">
    <location>
        <begin position="1"/>
        <end position="16"/>
    </location>
</feature>
<feature type="domain" description="Beta/gamma crystallin 'Greek key'" evidence="5">
    <location>
        <begin position="639"/>
        <end position="678"/>
    </location>
</feature>
<dbReference type="InterPro" id="IPR001245">
    <property type="entry name" value="Ser-Thr/Tyr_kinase_cat_dom"/>
</dbReference>
<dbReference type="InterPro" id="IPR011009">
    <property type="entry name" value="Kinase-like_dom_sf"/>
</dbReference>
<evidence type="ECO:0000313" key="6">
    <source>
        <dbReference type="EMBL" id="KAF0691550.1"/>
    </source>
</evidence>
<accession>A0A485L7C7</accession>
<feature type="chain" id="PRO_5036116348" evidence="3">
    <location>
        <begin position="17"/>
        <end position="1175"/>
    </location>
</feature>
<evidence type="ECO:0000256" key="2">
    <source>
        <dbReference type="SAM" id="Phobius"/>
    </source>
</evidence>
<dbReference type="Gene3D" id="3.30.200.20">
    <property type="entry name" value="Phosphorylase Kinase, domain 1"/>
    <property type="match status" value="1"/>
</dbReference>
<dbReference type="AlphaFoldDB" id="A0A485L7C7"/>
<feature type="region of interest" description="Disordered" evidence="1">
    <location>
        <begin position="687"/>
        <end position="802"/>
    </location>
</feature>
<keyword evidence="2" id="KW-0472">Membrane</keyword>
<gene>
    <name evidence="7" type="primary">Aste57867_17262</name>
    <name evidence="6" type="ORF">As57867_017203</name>
    <name evidence="7" type="ORF">ASTE57867_17262</name>
</gene>
<dbReference type="InterPro" id="IPR051681">
    <property type="entry name" value="Ser/Thr_Kinases-Pseudokinases"/>
</dbReference>
<evidence type="ECO:0000256" key="3">
    <source>
        <dbReference type="SAM" id="SignalP"/>
    </source>
</evidence>
<evidence type="ECO:0000259" key="5">
    <source>
        <dbReference type="PROSITE" id="PS50915"/>
    </source>
</evidence>
<protein>
    <submittedName>
        <fullName evidence="7">Aste57867_17262 protein</fullName>
    </submittedName>
</protein>
<dbReference type="Gene3D" id="1.10.510.10">
    <property type="entry name" value="Transferase(Phosphotransferase) domain 1"/>
    <property type="match status" value="1"/>
</dbReference>
<feature type="transmembrane region" description="Helical" evidence="2">
    <location>
        <begin position="846"/>
        <end position="865"/>
    </location>
</feature>
<proteinExistence type="predicted"/>
<dbReference type="EMBL" id="CAADRA010006089">
    <property type="protein sequence ID" value="VFT94018.1"/>
    <property type="molecule type" value="Genomic_DNA"/>
</dbReference>
<dbReference type="InterPro" id="IPR008271">
    <property type="entry name" value="Ser/Thr_kinase_AS"/>
</dbReference>
<feature type="compositionally biased region" description="Low complexity" evidence="1">
    <location>
        <begin position="698"/>
        <end position="714"/>
    </location>
</feature>
<dbReference type="SMART" id="SM00220">
    <property type="entry name" value="S_TKc"/>
    <property type="match status" value="1"/>
</dbReference>
<dbReference type="OrthoDB" id="83465at2759"/>
<dbReference type="EMBL" id="VJMH01006068">
    <property type="protein sequence ID" value="KAF0691550.1"/>
    <property type="molecule type" value="Genomic_DNA"/>
</dbReference>
<name>A0A485L7C7_9STRA</name>
<keyword evidence="3" id="KW-0732">Signal</keyword>
<organism evidence="7 8">
    <name type="scientific">Aphanomyces stellatus</name>
    <dbReference type="NCBI Taxonomy" id="120398"/>
    <lineage>
        <taxon>Eukaryota</taxon>
        <taxon>Sar</taxon>
        <taxon>Stramenopiles</taxon>
        <taxon>Oomycota</taxon>
        <taxon>Saprolegniomycetes</taxon>
        <taxon>Saprolegniales</taxon>
        <taxon>Verrucalvaceae</taxon>
        <taxon>Aphanomyces</taxon>
    </lineage>
</organism>
<evidence type="ECO:0000313" key="8">
    <source>
        <dbReference type="Proteomes" id="UP000332933"/>
    </source>
</evidence>
<keyword evidence="2" id="KW-1133">Transmembrane helix</keyword>
<dbReference type="SUPFAM" id="SSF56112">
    <property type="entry name" value="Protein kinase-like (PK-like)"/>
    <property type="match status" value="1"/>
</dbReference>
<dbReference type="PANTHER" id="PTHR44329">
    <property type="entry name" value="SERINE/THREONINE-PROTEIN KINASE TNNI3K-RELATED"/>
    <property type="match status" value="1"/>
</dbReference>
<dbReference type="InterPro" id="IPR000719">
    <property type="entry name" value="Prot_kinase_dom"/>
</dbReference>
<dbReference type="Proteomes" id="UP000332933">
    <property type="component" value="Unassembled WGS sequence"/>
</dbReference>
<evidence type="ECO:0000259" key="4">
    <source>
        <dbReference type="PROSITE" id="PS50011"/>
    </source>
</evidence>
<feature type="compositionally biased region" description="Low complexity" evidence="1">
    <location>
        <begin position="783"/>
        <end position="799"/>
    </location>
</feature>
<dbReference type="PROSITE" id="PS00108">
    <property type="entry name" value="PROTEIN_KINASE_ST"/>
    <property type="match status" value="1"/>
</dbReference>
<keyword evidence="8" id="KW-1185">Reference proteome</keyword>
<sequence>MQLFALLALITSVAFAEIVVTCKSWSPQIHLDVGTVINVFNDTISNVNFNDDGVNHTMLLVYPQPHLQGTPTQVSKYTSWINFGTTSVQSMHAVAYDSTTMPTVAILARSFTQDIPMLYKVGSNVRAFDAHETAVAKVLHDDVVLVEYPEPNYQGTPSYVVANSFEQALATTRSFQVMTRDALADAIRATNHKDVIVWTQNYTESNQAIGSNLTFQLLSEGHVIQNATYPMFVTTLDIPTSLKVQAFREPNFTGAPIVWTTTQTNPFLGSLRVWAQDDVLPPYQDEPVVTFYPLLNGHRCERTSLSVSAGQNVTSVLYLKALFFKGFEVMEVPKGLVVWGFPEMSLGGTPTKYDTKFYWHNTMSSDALSTMENMQSFQVMVEGSTPNTLDPLSPIPAVVTCKQNTNLTTLFHVGGYYPMVQPGTCLSFDIPVGFSLILYDRPWLLGTPYLWNATHDGKLLNEWTSRVRSLQVLEAKLDAQASSAGQVDVTFDPANNTVSFSYNTFPSSSYLVGVGAVVPALGEWETPKSTIRPRAGILLVAYPNYNFQEEPIIYSAYPYLPYRPYESPPFKSYMVIRQAATPANISNTPIPTPPLFVGCYTPDFGFDVTPIFMQVGDQIPTLIYPWDIHLAKCTIPAGFVLVVFSEPNFKGQCATSSSPNVTLQAIWTANVRSLQVWSLATWTGCPPSPTTALPSPQPTRLTTTQTPTTSTSTPWSDDKPTDVDGQADDATNSSQDHTDAPHASSSAPSTIGDDTTTANDDSMTLTLTPHQDDSTSQTNLETASSSTSSIASSHGSKAANVSTSMAPVVHINQRTNSTVFPPSDASEPNPPAPRVATLGHKISTPALVFGCVGGVLLLLAIVVMFRRREGRSVIPQVVVSIDGDYSALNWRDLDLIRLHTPPLPLGLHVATGASGAIFLGTFLDESVVVKMLQPTGKHNLAEIQAFVDEIQFMARLKSPFIVTLEGAVWTHPTNLQAVMEYMNMGDLRAQLVMTTPETFTWLAKLACARSIAEGLFYLHSQNLIHRDLKSRNILLDSVKGAKLADFGSSKDVVYGDTMTAAVGTFRWMAPEMLLFQAYSNAVDIFSFGVVLSELDTHALPYADVTDEDGRGLSDESMTRRVLYDGLRPSFRSGCPEWFKELALQCMARNPDERPNATQVMYKLDMQTRTEQGDST</sequence>
<dbReference type="PANTHER" id="PTHR44329:SF214">
    <property type="entry name" value="PROTEIN KINASE DOMAIN-CONTAINING PROTEIN"/>
    <property type="match status" value="1"/>
</dbReference>
<feature type="domain" description="Protein kinase" evidence="4">
    <location>
        <begin position="903"/>
        <end position="1165"/>
    </location>
</feature>
<dbReference type="GO" id="GO:0005524">
    <property type="term" value="F:ATP binding"/>
    <property type="evidence" value="ECO:0007669"/>
    <property type="project" value="InterPro"/>
</dbReference>
<dbReference type="PROSITE" id="PS50915">
    <property type="entry name" value="CRYSTALLIN_BETA_GAMMA"/>
    <property type="match status" value="1"/>
</dbReference>
<keyword evidence="2" id="KW-0812">Transmembrane</keyword>
<reference evidence="6" key="2">
    <citation type="submission" date="2019-06" db="EMBL/GenBank/DDBJ databases">
        <title>Genomics analysis of Aphanomyces spp. identifies a new class of oomycete effector associated with host adaptation.</title>
        <authorList>
            <person name="Gaulin E."/>
        </authorList>
    </citation>
    <scope>NUCLEOTIDE SEQUENCE</scope>
    <source>
        <strain evidence="6">CBS 578.67</strain>
    </source>
</reference>
<dbReference type="InterPro" id="IPR001064">
    <property type="entry name" value="Beta/gamma_crystallin"/>
</dbReference>